<keyword evidence="5" id="KW-1185">Reference proteome</keyword>
<evidence type="ECO:0000313" key="3">
    <source>
        <dbReference type="EMBL" id="KTT18871.1"/>
    </source>
</evidence>
<evidence type="ECO:0000313" key="5">
    <source>
        <dbReference type="Proteomes" id="UP000191010"/>
    </source>
</evidence>
<reference evidence="2 5" key="2">
    <citation type="submission" date="2017-02" db="EMBL/GenBank/DDBJ databases">
        <authorList>
            <person name="Guo L."/>
        </authorList>
    </citation>
    <scope>NUCLEOTIDE SEQUENCE [LARGE SCALE GENOMIC DNA]</scope>
    <source>
        <strain evidence="2 5">PRS09-11288</strain>
    </source>
</reference>
<dbReference type="Proteomes" id="UP000191010">
    <property type="component" value="Chromosome"/>
</dbReference>
<dbReference type="AlphaFoldDB" id="A0AAJ0PG23"/>
<dbReference type="Proteomes" id="UP000071644">
    <property type="component" value="Unassembled WGS sequence"/>
</dbReference>
<protein>
    <submittedName>
        <fullName evidence="3">Uncharacterized protein</fullName>
    </submittedName>
</protein>
<evidence type="ECO:0000313" key="4">
    <source>
        <dbReference type="Proteomes" id="UP000071644"/>
    </source>
</evidence>
<reference evidence="3 4" key="1">
    <citation type="journal article" date="2016" name="Front. Microbiol.">
        <title>Genomic Resource of Rice Seed Associated Bacteria.</title>
        <authorList>
            <person name="Midha S."/>
            <person name="Bansal K."/>
            <person name="Sharma S."/>
            <person name="Kumar N."/>
            <person name="Patil P.P."/>
            <person name="Chaudhry V."/>
            <person name="Patil P.B."/>
        </authorList>
    </citation>
    <scope>NUCLEOTIDE SEQUENCE [LARGE SCALE GENOMIC DNA]</scope>
    <source>
        <strain evidence="3 4">NS96</strain>
    </source>
</reference>
<evidence type="ECO:0000313" key="2">
    <source>
        <dbReference type="EMBL" id="AQW67644.1"/>
    </source>
</evidence>
<keyword evidence="1" id="KW-0812">Transmembrane</keyword>
<name>A0AAJ0PG23_9PSED</name>
<sequence length="152" mass="16595">MNQAQPVAPLTIVAIFAGIIEASALATLPFLSEASQTLYTWFLVGFPFFLTALFFLTLNFNYKSFYTPAGSRIESVDSAQSARKITSTTLPTASAIVHGEPVTFMFSGPEANQLMEKEVLQALAQAPEPARTWQFCNVPRGQCVRLSVSPLE</sequence>
<gene>
    <name evidence="2" type="ORF">B2J77_05005</name>
    <name evidence="3" type="ORF">NS96R_06400</name>
</gene>
<accession>A0AAJ0PG23</accession>
<evidence type="ECO:0000256" key="1">
    <source>
        <dbReference type="SAM" id="Phobius"/>
    </source>
</evidence>
<organism evidence="3 4">
    <name type="scientific">Pseudomonas parafulva</name>
    <dbReference type="NCBI Taxonomy" id="157782"/>
    <lineage>
        <taxon>Bacteria</taxon>
        <taxon>Pseudomonadati</taxon>
        <taxon>Pseudomonadota</taxon>
        <taxon>Gammaproteobacteria</taxon>
        <taxon>Pseudomonadales</taxon>
        <taxon>Pseudomonadaceae</taxon>
        <taxon>Pseudomonas</taxon>
    </lineage>
</organism>
<dbReference type="RefSeq" id="WP_058637950.1">
    <property type="nucleotide sequence ID" value="NZ_CP019952.1"/>
</dbReference>
<dbReference type="EMBL" id="CP019952">
    <property type="protein sequence ID" value="AQW67644.1"/>
    <property type="molecule type" value="Genomic_DNA"/>
</dbReference>
<feature type="transmembrane region" description="Helical" evidence="1">
    <location>
        <begin position="7"/>
        <end position="32"/>
    </location>
</feature>
<proteinExistence type="predicted"/>
<keyword evidence="1" id="KW-1133">Transmembrane helix</keyword>
<dbReference type="EMBL" id="LDSN01000013">
    <property type="protein sequence ID" value="KTT18871.1"/>
    <property type="molecule type" value="Genomic_DNA"/>
</dbReference>
<keyword evidence="1" id="KW-0472">Membrane</keyword>
<feature type="transmembrane region" description="Helical" evidence="1">
    <location>
        <begin position="38"/>
        <end position="62"/>
    </location>
</feature>